<evidence type="ECO:0000313" key="2">
    <source>
        <dbReference type="EMBL" id="URE49260.1"/>
    </source>
</evidence>
<evidence type="ECO:0000313" key="3">
    <source>
        <dbReference type="Proteomes" id="UP001055439"/>
    </source>
</evidence>
<feature type="region of interest" description="Disordered" evidence="1">
    <location>
        <begin position="1"/>
        <end position="60"/>
    </location>
</feature>
<dbReference type="AlphaFoldDB" id="A0A9E7IAN3"/>
<feature type="compositionally biased region" description="Polar residues" evidence="1">
    <location>
        <begin position="50"/>
        <end position="60"/>
    </location>
</feature>
<organism evidence="2 3">
    <name type="scientific">Musa troglodytarum</name>
    <name type="common">fe'i banana</name>
    <dbReference type="NCBI Taxonomy" id="320322"/>
    <lineage>
        <taxon>Eukaryota</taxon>
        <taxon>Viridiplantae</taxon>
        <taxon>Streptophyta</taxon>
        <taxon>Embryophyta</taxon>
        <taxon>Tracheophyta</taxon>
        <taxon>Spermatophyta</taxon>
        <taxon>Magnoliopsida</taxon>
        <taxon>Liliopsida</taxon>
        <taxon>Zingiberales</taxon>
        <taxon>Musaceae</taxon>
        <taxon>Musa</taxon>
    </lineage>
</organism>
<name>A0A9E7IAN3_9LILI</name>
<evidence type="ECO:0000256" key="1">
    <source>
        <dbReference type="SAM" id="MobiDB-lite"/>
    </source>
</evidence>
<dbReference type="EMBL" id="CP097511">
    <property type="protein sequence ID" value="URE49260.1"/>
    <property type="molecule type" value="Genomic_DNA"/>
</dbReference>
<dbReference type="Proteomes" id="UP001055439">
    <property type="component" value="Chromosome 9"/>
</dbReference>
<gene>
    <name evidence="2" type="ORF">MUK42_22366</name>
</gene>
<sequence>MAVGSSSRMATLRTMASLPMPRPPGGPTPHHTPPPVAFLDGKPPVADPSGLSTPSPWSKTSGVSIITFQCKWSS</sequence>
<proteinExistence type="predicted"/>
<keyword evidence="3" id="KW-1185">Reference proteome</keyword>
<feature type="compositionally biased region" description="Pro residues" evidence="1">
    <location>
        <begin position="20"/>
        <end position="36"/>
    </location>
</feature>
<accession>A0A9E7IAN3</accession>
<protein>
    <submittedName>
        <fullName evidence="2">Uncharacterized protein</fullName>
    </submittedName>
</protein>
<reference evidence="2" key="1">
    <citation type="submission" date="2022-05" db="EMBL/GenBank/DDBJ databases">
        <title>The Musa troglodytarum L. genome provides insights into the mechanism of non-climacteric behaviour and enrichment of carotenoids.</title>
        <authorList>
            <person name="Wang J."/>
        </authorList>
    </citation>
    <scope>NUCLEOTIDE SEQUENCE</scope>
    <source>
        <tissue evidence="2">Leaf</tissue>
    </source>
</reference>